<reference evidence="1 2" key="1">
    <citation type="journal article" date="2013" name="Genome Announc.">
        <title>Draft Genome Sequence of Helicobacter fennelliae Strain MRY12-0050, Isolated from a Bacteremia Patient.</title>
        <authorList>
            <person name="Rimbara E."/>
            <person name="Matsui M."/>
            <person name="Mori S."/>
            <person name="Suzuki S."/>
            <person name="Suzuki M."/>
            <person name="Kim H."/>
            <person name="Sekizuka T."/>
            <person name="Kuroda M."/>
            <person name="Shibayama K."/>
        </authorList>
    </citation>
    <scope>NUCLEOTIDE SEQUENCE [LARGE SCALE GENOMIC DNA]</scope>
    <source>
        <strain evidence="1 2">MRY12-0050</strain>
    </source>
</reference>
<dbReference type="EMBL" id="BASD01000015">
    <property type="protein sequence ID" value="GAD19109.1"/>
    <property type="molecule type" value="Genomic_DNA"/>
</dbReference>
<sequence length="42" mass="5051">MTLEHLCIPLLSVNATEATYYTYRYCYTHKKDRSTMQQELFS</sequence>
<gene>
    <name evidence="1" type="ORF">HFN_0240</name>
</gene>
<accession>T1CQU0</accession>
<name>T1CQU0_9HELI</name>
<dbReference type="AlphaFoldDB" id="T1CQU0"/>
<protein>
    <submittedName>
        <fullName evidence="1">Uncharacterized protein</fullName>
    </submittedName>
</protein>
<organism evidence="1 2">
    <name type="scientific">Helicobacter fennelliae MRY12-0050</name>
    <dbReference type="NCBI Taxonomy" id="1325130"/>
    <lineage>
        <taxon>Bacteria</taxon>
        <taxon>Pseudomonadati</taxon>
        <taxon>Campylobacterota</taxon>
        <taxon>Epsilonproteobacteria</taxon>
        <taxon>Campylobacterales</taxon>
        <taxon>Helicobacteraceae</taxon>
        <taxon>Helicobacter</taxon>
    </lineage>
</organism>
<proteinExistence type="predicted"/>
<evidence type="ECO:0000313" key="2">
    <source>
        <dbReference type="Proteomes" id="UP000018143"/>
    </source>
</evidence>
<evidence type="ECO:0000313" key="1">
    <source>
        <dbReference type="EMBL" id="GAD19109.1"/>
    </source>
</evidence>
<keyword evidence="2" id="KW-1185">Reference proteome</keyword>
<dbReference type="Proteomes" id="UP000018143">
    <property type="component" value="Unassembled WGS sequence"/>
</dbReference>
<comment type="caution">
    <text evidence="1">The sequence shown here is derived from an EMBL/GenBank/DDBJ whole genome shotgun (WGS) entry which is preliminary data.</text>
</comment>